<dbReference type="Pfam" id="PF00248">
    <property type="entry name" value="Aldo_ket_red"/>
    <property type="match status" value="1"/>
</dbReference>
<dbReference type="InterPro" id="IPR023210">
    <property type="entry name" value="NADP_OxRdtase_dom"/>
</dbReference>
<accession>A0ABD5QPW8</accession>
<dbReference type="Proteomes" id="UP001596145">
    <property type="component" value="Unassembled WGS sequence"/>
</dbReference>
<comment type="caution">
    <text evidence="2">The sequence shown here is derived from an EMBL/GenBank/DDBJ whole genome shotgun (WGS) entry which is preliminary data.</text>
</comment>
<reference evidence="2 3" key="1">
    <citation type="journal article" date="2019" name="Int. J. Syst. Evol. Microbiol.">
        <title>The Global Catalogue of Microorganisms (GCM) 10K type strain sequencing project: providing services to taxonomists for standard genome sequencing and annotation.</title>
        <authorList>
            <consortium name="The Broad Institute Genomics Platform"/>
            <consortium name="The Broad Institute Genome Sequencing Center for Infectious Disease"/>
            <person name="Wu L."/>
            <person name="Ma J."/>
        </authorList>
    </citation>
    <scope>NUCLEOTIDE SEQUENCE [LARGE SCALE GENOMIC DNA]</scope>
    <source>
        <strain evidence="2 3">CGMCC 1.16026</strain>
    </source>
</reference>
<evidence type="ECO:0000313" key="3">
    <source>
        <dbReference type="Proteomes" id="UP001596145"/>
    </source>
</evidence>
<proteinExistence type="predicted"/>
<dbReference type="AlphaFoldDB" id="A0ABD5QPW8"/>
<sequence length="64" mass="7472">MGVSIDWALEKNVLPIPKATSRDHIVDNVRARDLDLTDEQIERIDAIDRHDRQYDPRYAPAWSN</sequence>
<gene>
    <name evidence="2" type="ORF">ACFPJA_02670</name>
</gene>
<dbReference type="EMBL" id="JBHSKV010000002">
    <property type="protein sequence ID" value="MFC5133634.1"/>
    <property type="molecule type" value="Genomic_DNA"/>
</dbReference>
<dbReference type="RefSeq" id="WP_162498064.1">
    <property type="nucleotide sequence ID" value="NZ_JBHSKV010000002.1"/>
</dbReference>
<feature type="domain" description="NADP-dependent oxidoreductase" evidence="1">
    <location>
        <begin position="3"/>
        <end position="48"/>
    </location>
</feature>
<dbReference type="InterPro" id="IPR036812">
    <property type="entry name" value="NAD(P)_OxRdtase_dom_sf"/>
</dbReference>
<name>A0ABD5QPW8_9EURY</name>
<keyword evidence="3" id="KW-1185">Reference proteome</keyword>
<evidence type="ECO:0000259" key="1">
    <source>
        <dbReference type="Pfam" id="PF00248"/>
    </source>
</evidence>
<dbReference type="Gene3D" id="3.20.20.100">
    <property type="entry name" value="NADP-dependent oxidoreductase domain"/>
    <property type="match status" value="1"/>
</dbReference>
<evidence type="ECO:0000313" key="2">
    <source>
        <dbReference type="EMBL" id="MFC5133634.1"/>
    </source>
</evidence>
<dbReference type="SUPFAM" id="SSF51430">
    <property type="entry name" value="NAD(P)-linked oxidoreductase"/>
    <property type="match status" value="1"/>
</dbReference>
<protein>
    <submittedName>
        <fullName evidence="2">Aldo/keto reductase</fullName>
    </submittedName>
</protein>
<organism evidence="2 3">
    <name type="scientific">Halorubrum glutamatedens</name>
    <dbReference type="NCBI Taxonomy" id="2707018"/>
    <lineage>
        <taxon>Archaea</taxon>
        <taxon>Methanobacteriati</taxon>
        <taxon>Methanobacteriota</taxon>
        <taxon>Stenosarchaea group</taxon>
        <taxon>Halobacteria</taxon>
        <taxon>Halobacteriales</taxon>
        <taxon>Haloferacaceae</taxon>
        <taxon>Halorubrum</taxon>
    </lineage>
</organism>